<dbReference type="Pfam" id="PF13831">
    <property type="entry name" value="PHD_2"/>
    <property type="match status" value="1"/>
</dbReference>
<protein>
    <recommendedName>
        <fullName evidence="16">Histone-lysine N-methyltransferase</fullName>
    </recommendedName>
</protein>
<evidence type="ECO:0000259" key="11">
    <source>
        <dbReference type="PROSITE" id="PS50280"/>
    </source>
</evidence>
<dbReference type="PROSITE" id="PS51805">
    <property type="entry name" value="EPHD"/>
    <property type="match status" value="1"/>
</dbReference>
<evidence type="ECO:0000256" key="8">
    <source>
        <dbReference type="PROSITE-ProRule" id="PRU00146"/>
    </source>
</evidence>
<feature type="domain" description="SET" evidence="11">
    <location>
        <begin position="884"/>
        <end position="1001"/>
    </location>
</feature>
<dbReference type="PROSITE" id="PS50016">
    <property type="entry name" value="ZF_PHD_2"/>
    <property type="match status" value="1"/>
</dbReference>
<feature type="domain" description="PHD-type" evidence="10">
    <location>
        <begin position="476"/>
        <end position="531"/>
    </location>
</feature>
<evidence type="ECO:0000256" key="1">
    <source>
        <dbReference type="ARBA" id="ARBA00022603"/>
    </source>
</evidence>
<keyword evidence="6" id="KW-0862">Zinc</keyword>
<evidence type="ECO:0000256" key="3">
    <source>
        <dbReference type="ARBA" id="ARBA00022691"/>
    </source>
</evidence>
<dbReference type="InterPro" id="IPR011011">
    <property type="entry name" value="Znf_FYVE_PHD"/>
</dbReference>
<dbReference type="AlphaFoldDB" id="A0A4S8IWJ2"/>
<dbReference type="PROSITE" id="PS50280">
    <property type="entry name" value="SET"/>
    <property type="match status" value="1"/>
</dbReference>
<evidence type="ECO:0000259" key="13">
    <source>
        <dbReference type="PROSITE" id="PS51805"/>
    </source>
</evidence>
<dbReference type="CDD" id="cd10518">
    <property type="entry name" value="SET_SETD1-like"/>
    <property type="match status" value="1"/>
</dbReference>
<keyword evidence="5 8" id="KW-0863">Zinc-finger</keyword>
<keyword evidence="3" id="KW-0949">S-adenosyl-L-methionine</keyword>
<dbReference type="InterPro" id="IPR003616">
    <property type="entry name" value="Post-SET_dom"/>
</dbReference>
<dbReference type="PROSITE" id="PS50868">
    <property type="entry name" value="POST_SET"/>
    <property type="match status" value="1"/>
</dbReference>
<dbReference type="GO" id="GO:0006325">
    <property type="term" value="P:chromatin organization"/>
    <property type="evidence" value="ECO:0007669"/>
    <property type="project" value="UniProtKB-KW"/>
</dbReference>
<dbReference type="InterPro" id="IPR001214">
    <property type="entry name" value="SET_dom"/>
</dbReference>
<comment type="caution">
    <text evidence="14">The sequence shown here is derived from an EMBL/GenBank/DDBJ whole genome shotgun (WGS) entry which is preliminary data.</text>
</comment>
<dbReference type="InterPro" id="IPR034732">
    <property type="entry name" value="EPHD"/>
</dbReference>
<evidence type="ECO:0000256" key="6">
    <source>
        <dbReference type="ARBA" id="ARBA00022833"/>
    </source>
</evidence>
<dbReference type="FunFam" id="2.170.270.10:FF:000058">
    <property type="entry name" value="Histone-lysine N-methyltransferase"/>
    <property type="match status" value="1"/>
</dbReference>
<name>A0A4S8IWJ2_MUSBA</name>
<evidence type="ECO:0000256" key="9">
    <source>
        <dbReference type="SAM" id="MobiDB-lite"/>
    </source>
</evidence>
<dbReference type="SUPFAM" id="SSF57903">
    <property type="entry name" value="FYVE/PHD zinc finger"/>
    <property type="match status" value="1"/>
</dbReference>
<dbReference type="GO" id="GO:0008168">
    <property type="term" value="F:methyltransferase activity"/>
    <property type="evidence" value="ECO:0007669"/>
    <property type="project" value="UniProtKB-KW"/>
</dbReference>
<evidence type="ECO:0000256" key="7">
    <source>
        <dbReference type="ARBA" id="ARBA00022853"/>
    </source>
</evidence>
<keyword evidence="1" id="KW-0489">Methyltransferase</keyword>
<feature type="region of interest" description="Disordered" evidence="9">
    <location>
        <begin position="94"/>
        <end position="127"/>
    </location>
</feature>
<reference evidence="14 15" key="1">
    <citation type="journal article" date="2019" name="Nat. Plants">
        <title>Genome sequencing of Musa balbisiana reveals subgenome evolution and function divergence in polyploid bananas.</title>
        <authorList>
            <person name="Yao X."/>
        </authorList>
    </citation>
    <scope>NUCLEOTIDE SEQUENCE [LARGE SCALE GENOMIC DNA]</scope>
    <source>
        <strain evidence="15">cv. DH-PKW</strain>
        <tissue evidence="14">Leaves</tissue>
    </source>
</reference>
<dbReference type="GO" id="GO:0006357">
    <property type="term" value="P:regulation of transcription by RNA polymerase II"/>
    <property type="evidence" value="ECO:0007669"/>
    <property type="project" value="TreeGrafter"/>
</dbReference>
<dbReference type="InterPro" id="IPR046341">
    <property type="entry name" value="SET_dom_sf"/>
</dbReference>
<evidence type="ECO:0000259" key="12">
    <source>
        <dbReference type="PROSITE" id="PS50868"/>
    </source>
</evidence>
<evidence type="ECO:0000313" key="15">
    <source>
        <dbReference type="Proteomes" id="UP000317650"/>
    </source>
</evidence>
<dbReference type="GO" id="GO:0032259">
    <property type="term" value="P:methylation"/>
    <property type="evidence" value="ECO:0007669"/>
    <property type="project" value="UniProtKB-KW"/>
</dbReference>
<feature type="domain" description="PHD-type" evidence="13">
    <location>
        <begin position="683"/>
        <end position="737"/>
    </location>
</feature>
<dbReference type="InterPro" id="IPR019787">
    <property type="entry name" value="Znf_PHD-finger"/>
</dbReference>
<evidence type="ECO:0000256" key="2">
    <source>
        <dbReference type="ARBA" id="ARBA00022679"/>
    </source>
</evidence>
<dbReference type="InterPro" id="IPR013083">
    <property type="entry name" value="Znf_RING/FYVE/PHD"/>
</dbReference>
<dbReference type="GO" id="GO:0008270">
    <property type="term" value="F:zinc ion binding"/>
    <property type="evidence" value="ECO:0007669"/>
    <property type="project" value="UniProtKB-KW"/>
</dbReference>
<dbReference type="Pfam" id="PF13832">
    <property type="entry name" value="zf-HC5HC2H_2"/>
    <property type="match status" value="1"/>
</dbReference>
<dbReference type="InterPro" id="IPR001965">
    <property type="entry name" value="Znf_PHD"/>
</dbReference>
<dbReference type="Proteomes" id="UP000317650">
    <property type="component" value="Chromosome 10"/>
</dbReference>
<dbReference type="SUPFAM" id="SSF82199">
    <property type="entry name" value="SET domain"/>
    <property type="match status" value="1"/>
</dbReference>
<dbReference type="CDD" id="cd15517">
    <property type="entry name" value="PHD_TCF19_like"/>
    <property type="match status" value="1"/>
</dbReference>
<accession>A0A4S8IWJ2</accession>
<dbReference type="Gene3D" id="2.170.270.10">
    <property type="entry name" value="SET domain"/>
    <property type="match status" value="1"/>
</dbReference>
<dbReference type="SMART" id="SM00317">
    <property type="entry name" value="SET"/>
    <property type="match status" value="1"/>
</dbReference>
<evidence type="ECO:0000256" key="5">
    <source>
        <dbReference type="ARBA" id="ARBA00022771"/>
    </source>
</evidence>
<dbReference type="InterPro" id="IPR050701">
    <property type="entry name" value="Histone_Mod_Regulator"/>
</dbReference>
<keyword evidence="7" id="KW-0156">Chromatin regulator</keyword>
<evidence type="ECO:0000259" key="10">
    <source>
        <dbReference type="PROSITE" id="PS50016"/>
    </source>
</evidence>
<dbReference type="PROSITE" id="PS51566">
    <property type="entry name" value="SAM_MT43_TRX_MLL"/>
    <property type="match status" value="1"/>
</dbReference>
<keyword evidence="2" id="KW-0808">Transferase</keyword>
<proteinExistence type="predicted"/>
<dbReference type="PANTHER" id="PTHR13793:SF132">
    <property type="entry name" value="HISTONE-LYSINE N-METHYLTRANSFERASE ATX5"/>
    <property type="match status" value="1"/>
</dbReference>
<dbReference type="Pfam" id="PF00856">
    <property type="entry name" value="SET"/>
    <property type="match status" value="1"/>
</dbReference>
<dbReference type="SMART" id="SM00508">
    <property type="entry name" value="PostSET"/>
    <property type="match status" value="1"/>
</dbReference>
<feature type="domain" description="Post-SET" evidence="12">
    <location>
        <begin position="1010"/>
        <end position="1026"/>
    </location>
</feature>
<evidence type="ECO:0000313" key="14">
    <source>
        <dbReference type="EMBL" id="THU52909.1"/>
    </source>
</evidence>
<gene>
    <name evidence="14" type="ORF">C4D60_Mb10t08870</name>
</gene>
<dbReference type="PANTHER" id="PTHR13793">
    <property type="entry name" value="PHD FINGER PROTEINS"/>
    <property type="match status" value="1"/>
</dbReference>
<dbReference type="EMBL" id="PYDT01000008">
    <property type="protein sequence ID" value="THU52909.1"/>
    <property type="molecule type" value="Genomic_DNA"/>
</dbReference>
<evidence type="ECO:0000256" key="4">
    <source>
        <dbReference type="ARBA" id="ARBA00022723"/>
    </source>
</evidence>
<keyword evidence="4" id="KW-0479">Metal-binding</keyword>
<keyword evidence="15" id="KW-1185">Reference proteome</keyword>
<dbReference type="Gene3D" id="3.30.40.10">
    <property type="entry name" value="Zinc/RING finger domain, C3HC4 (zinc finger)"/>
    <property type="match status" value="1"/>
</dbReference>
<dbReference type="STRING" id="52838.A0A4S8IWJ2"/>
<evidence type="ECO:0008006" key="16">
    <source>
        <dbReference type="Google" id="ProtNLM"/>
    </source>
</evidence>
<organism evidence="14 15">
    <name type="scientific">Musa balbisiana</name>
    <name type="common">Banana</name>
    <dbReference type="NCBI Taxonomy" id="52838"/>
    <lineage>
        <taxon>Eukaryota</taxon>
        <taxon>Viridiplantae</taxon>
        <taxon>Streptophyta</taxon>
        <taxon>Embryophyta</taxon>
        <taxon>Tracheophyta</taxon>
        <taxon>Spermatophyta</taxon>
        <taxon>Magnoliopsida</taxon>
        <taxon>Liliopsida</taxon>
        <taxon>Zingiberales</taxon>
        <taxon>Musaceae</taxon>
        <taxon>Musa</taxon>
    </lineage>
</organism>
<feature type="region of interest" description="Disordered" evidence="9">
    <location>
        <begin position="1"/>
        <end position="41"/>
    </location>
</feature>
<dbReference type="SMART" id="SM00249">
    <property type="entry name" value="PHD"/>
    <property type="match status" value="2"/>
</dbReference>
<dbReference type="InterPro" id="IPR025780">
    <property type="entry name" value="Hist-Lys_N-MeTrfase_ATX"/>
</dbReference>
<sequence>MPSLKRCKAEEPSFCDDGGGEAAEESRRKRQRDGGGSFPLEMLGDLSGAGIPYLPDGLRHRVLGHDLGAVFGDRREMIIKRSLRGQMPSLKRCKAEEPSFCDDGGGEAAEESRRKRQRDGGGSFPLEMLGDLSGAGIPYLPDGLRHRVLGQDLGAAAAPPSWCTEVSFSGASEVVLEARRRGRDGSVKPAVTPAPVVRTSRGRSQALPSRFRNSVLIDPWKKEKSKSKASDSEFFFEGNLRDDKKKNLNYKSAAISAAVSNSFTLLGAECYRACRNVSTTNCSTSRSTLTSLDDSMVEAEDKYLQQTPNMEESVVRYSISAVAESNSLRDTVERREDCYWPEDFAYSWVKQGMIFPFIDYLDRFQGQTQLYKNKPSNFRMAIEEAFLAEHGFFGVQLDSVNTCGRVAFDQPVAKISSEVTDSNHDQECQSKFQAVDKSGLLCESCGLKLPYGSAKKMKHISQQLLCKHCAKLLKSKQYCGICKKIWHHTDGGNWVCCDGCQVWVHVECDKNCGNLKDLENTDYFCPDCKSRCNFGPQDTIKKHAPVRYDGGISQDKQPDKITVICCDMEGIYLPSEHMVLCQCSSCKARKLTLNEWERHTGSKKKYWKTSVKVKSTRQPLGKWLELYNPSFGDQAKHSSADSLQLILVFYRCQIAVHQECYGALDVQNFTSWVCRACETPLLKRECCLCPVEGGALKPTNVDDSLWVHVTCAWFQPKVSFASDETMEPATGILDIPPLSFMKLHCLEKNGRQIIKMVSYCAHHRSPDPDTVLIMQTPSGVFSTNSLLQKMKKQSGSRLIRTDIPQEITMPSLPTQSLSASRCLIYNRKTTKRQRENGIAHRIMGPCHHSWDSIESLNAPMEEKNQRSFSTFRERLRYLQSTEKSRVCFGKSGIHGWGLFARKNLQEGEMVVEYRGEQVRRSVADLREARYQVEKKDCYLFKISEEVVVDATDKGNIARLINHSCMPNCYARIMNVGDDQSRVVLIAKRNVSAGEELTYDYLFDPDEADECKVPCLCKAPNCRGFMN</sequence>